<dbReference type="Proteomes" id="UP000239872">
    <property type="component" value="Unassembled WGS sequence"/>
</dbReference>
<accession>A0A2S7SQ49</accession>
<organism evidence="3 4">
    <name type="scientific">Flavipsychrobacter stenotrophus</name>
    <dbReference type="NCBI Taxonomy" id="2077091"/>
    <lineage>
        <taxon>Bacteria</taxon>
        <taxon>Pseudomonadati</taxon>
        <taxon>Bacteroidota</taxon>
        <taxon>Chitinophagia</taxon>
        <taxon>Chitinophagales</taxon>
        <taxon>Chitinophagaceae</taxon>
        <taxon>Flavipsychrobacter</taxon>
    </lineage>
</organism>
<evidence type="ECO:0000259" key="2">
    <source>
        <dbReference type="Pfam" id="PF13239"/>
    </source>
</evidence>
<dbReference type="OrthoDB" id="8965954at2"/>
<sequence>MPAKIKPTGSQITKLIIHFVVFIIGSAAMLYLYDPNHGKGKWAYPWPAWTVAAWALCFIGHYCIVFTSSEDKGYDEYRRQQDKPLN</sequence>
<dbReference type="AlphaFoldDB" id="A0A2S7SQ49"/>
<proteinExistence type="predicted"/>
<keyword evidence="1" id="KW-1133">Transmembrane helix</keyword>
<keyword evidence="4" id="KW-1185">Reference proteome</keyword>
<dbReference type="RefSeq" id="WP_105041499.1">
    <property type="nucleotide sequence ID" value="NZ_PPSL01000015.1"/>
</dbReference>
<evidence type="ECO:0000256" key="1">
    <source>
        <dbReference type="SAM" id="Phobius"/>
    </source>
</evidence>
<dbReference type="EMBL" id="PPSL01000015">
    <property type="protein sequence ID" value="PQJ08735.1"/>
    <property type="molecule type" value="Genomic_DNA"/>
</dbReference>
<evidence type="ECO:0000313" key="3">
    <source>
        <dbReference type="EMBL" id="PQJ08735.1"/>
    </source>
</evidence>
<evidence type="ECO:0000313" key="4">
    <source>
        <dbReference type="Proteomes" id="UP000239872"/>
    </source>
</evidence>
<gene>
    <name evidence="3" type="ORF">CJD36_022685</name>
</gene>
<feature type="transmembrane region" description="Helical" evidence="1">
    <location>
        <begin position="48"/>
        <end position="69"/>
    </location>
</feature>
<comment type="caution">
    <text evidence="3">The sequence shown here is derived from an EMBL/GenBank/DDBJ whole genome shotgun (WGS) entry which is preliminary data.</text>
</comment>
<feature type="domain" description="2TM" evidence="2">
    <location>
        <begin position="11"/>
        <end position="82"/>
    </location>
</feature>
<name>A0A2S7SQ49_9BACT</name>
<dbReference type="Pfam" id="PF13239">
    <property type="entry name" value="2TM"/>
    <property type="match status" value="1"/>
</dbReference>
<keyword evidence="1" id="KW-0812">Transmembrane</keyword>
<reference evidence="3 4" key="1">
    <citation type="submission" date="2018-01" db="EMBL/GenBank/DDBJ databases">
        <title>A novel member of the phylum Bacteroidetes isolated from glacier ice.</title>
        <authorList>
            <person name="Liu Q."/>
            <person name="Xin Y.-H."/>
        </authorList>
    </citation>
    <scope>NUCLEOTIDE SEQUENCE [LARGE SCALE GENOMIC DNA]</scope>
    <source>
        <strain evidence="3 4">RB1R16</strain>
    </source>
</reference>
<dbReference type="InterPro" id="IPR025698">
    <property type="entry name" value="2TM_dom"/>
</dbReference>
<protein>
    <recommendedName>
        <fullName evidence="2">2TM domain-containing protein</fullName>
    </recommendedName>
</protein>
<keyword evidence="1" id="KW-0472">Membrane</keyword>
<feature type="transmembrane region" description="Helical" evidence="1">
    <location>
        <begin position="12"/>
        <end position="33"/>
    </location>
</feature>